<reference evidence="1" key="1">
    <citation type="submission" date="2022-06" db="EMBL/GenBank/DDBJ databases">
        <title>Genome sequence of Phormidium yuhuli AB48 isolated from an industrial photobioreactor environment.</title>
        <authorList>
            <person name="Qiu Y."/>
            <person name="Noonan A.J.C."/>
            <person name="Dofher K."/>
            <person name="Koch M."/>
            <person name="Kieft B."/>
            <person name="Lin X."/>
            <person name="Ziels R.M."/>
            <person name="Hallam S.J."/>
        </authorList>
    </citation>
    <scope>NUCLEOTIDE SEQUENCE</scope>
    <source>
        <strain evidence="1">AB48</strain>
    </source>
</reference>
<evidence type="ECO:0000313" key="2">
    <source>
        <dbReference type="Proteomes" id="UP001056708"/>
    </source>
</evidence>
<gene>
    <name evidence="1" type="ORF">NEA10_01960</name>
</gene>
<name>A0ABY5AR75_9CYAN</name>
<evidence type="ECO:0008006" key="3">
    <source>
        <dbReference type="Google" id="ProtNLM"/>
    </source>
</evidence>
<dbReference type="Proteomes" id="UP001056708">
    <property type="component" value="Chromosome"/>
</dbReference>
<sequence>MSPISYHERLKVLARQFSQTTSLQKRKRYHRLILNIMAEAPNRLYWKPTKGEDDLLYPQAINTAWDYISRKLTGAVRGGQAYDPDAGNGSLITLWNIRCKGEYVTLKKREKLRMTSDLIDPSTGEPLNLLENLAAPPNPEPSLIEQIRQAIVEDVNSKFRSAWVHKASGLTAQMVCLHIVDYVLRGENWTLSSLAAHFQISPGSMNSAWTRTLKPLLQELGHDFDAG</sequence>
<accession>A0ABY5AR75</accession>
<organism evidence="1 2">
    <name type="scientific">Phormidium yuhuli AB48</name>
    <dbReference type="NCBI Taxonomy" id="2940671"/>
    <lineage>
        <taxon>Bacteria</taxon>
        <taxon>Bacillati</taxon>
        <taxon>Cyanobacteriota</taxon>
        <taxon>Cyanophyceae</taxon>
        <taxon>Oscillatoriophycideae</taxon>
        <taxon>Oscillatoriales</taxon>
        <taxon>Oscillatoriaceae</taxon>
        <taxon>Phormidium</taxon>
        <taxon>Phormidium yuhuli</taxon>
    </lineage>
</organism>
<dbReference type="RefSeq" id="WP_252663535.1">
    <property type="nucleotide sequence ID" value="NZ_CP098611.1"/>
</dbReference>
<proteinExistence type="predicted"/>
<protein>
    <recommendedName>
        <fullName evidence="3">DDE superfamily endonuclease</fullName>
    </recommendedName>
</protein>
<dbReference type="EMBL" id="CP098611">
    <property type="protein sequence ID" value="USR91520.1"/>
    <property type="molecule type" value="Genomic_DNA"/>
</dbReference>
<evidence type="ECO:0000313" key="1">
    <source>
        <dbReference type="EMBL" id="USR91520.1"/>
    </source>
</evidence>
<keyword evidence="2" id="KW-1185">Reference proteome</keyword>